<name>A0A1R1YN31_9FUNG</name>
<proteinExistence type="predicted"/>
<dbReference type="GO" id="GO:0016740">
    <property type="term" value="F:transferase activity"/>
    <property type="evidence" value="ECO:0007669"/>
    <property type="project" value="UniProtKB-KW"/>
</dbReference>
<protein>
    <submittedName>
        <fullName evidence="2">Lysine acetyltransferase</fullName>
    </submittedName>
</protein>
<reference evidence="3" key="1">
    <citation type="submission" date="2017-01" db="EMBL/GenBank/DDBJ databases">
        <authorList>
            <person name="Wang Y."/>
            <person name="White M."/>
            <person name="Kvist S."/>
            <person name="Moncalvo J.-M."/>
        </authorList>
    </citation>
    <scope>NUCLEOTIDE SEQUENCE [LARGE SCALE GENOMIC DNA]</scope>
    <source>
        <strain evidence="3">ID-206-W2</strain>
    </source>
</reference>
<keyword evidence="3" id="KW-1185">Reference proteome</keyword>
<dbReference type="InterPro" id="IPR016181">
    <property type="entry name" value="Acyl_CoA_acyltransferase"/>
</dbReference>
<dbReference type="PANTHER" id="PTHR34815:SF2">
    <property type="entry name" value="N-ACETYLTRANSFERASE DOMAIN-CONTAINING PROTEIN"/>
    <property type="match status" value="1"/>
</dbReference>
<dbReference type="Proteomes" id="UP000187429">
    <property type="component" value="Unassembled WGS sequence"/>
</dbReference>
<evidence type="ECO:0000259" key="1">
    <source>
        <dbReference type="Pfam" id="PF22998"/>
    </source>
</evidence>
<dbReference type="InterPro" id="IPR053013">
    <property type="entry name" value="LAT"/>
</dbReference>
<dbReference type="OrthoDB" id="2020070at2759"/>
<evidence type="ECO:0000313" key="2">
    <source>
        <dbReference type="EMBL" id="OMJ28322.1"/>
    </source>
</evidence>
<feature type="domain" description="LYC1 C-terminal" evidence="1">
    <location>
        <begin position="180"/>
        <end position="385"/>
    </location>
</feature>
<keyword evidence="2" id="KW-0808">Transferase</keyword>
<sequence>MSESKTDLSEFVLVKASTRDQILKSREASFQEWGRSIMDIETWQKRESLLESLDFIKGNLITWIFGKKADLINSDGTFSDSLEFFSQFETIKRPAFVKRCGSTEVEIVDSLNIPVYTCSNEHRGKGYGKRMLELAQKEMSKLSKVSMLHSDVGENFYGRCGWDAYKLVSTVIPVDKNYNQENMNSTSTETYLFDKEFASILAKADTNVLLKEMERSPVSDSTLVSVVPEFSHYEWRNVRDNFEAKNCLNVDKVPVFYGAIVNNANISPLILKSKLEQTASDANQDISCPSFIIWTHRFKENSILVLRTRINSSDDVVPLINAALKEANDFNLSKVEFWNFYPEYIDKLTQNFNVNSQLMKKSIPCLSLFDKTSDEKVEWLINEQVSFV</sequence>
<gene>
    <name evidence="2" type="ORF">AYI69_g2203</name>
</gene>
<dbReference type="Gene3D" id="3.40.630.30">
    <property type="match status" value="1"/>
</dbReference>
<organism evidence="2 3">
    <name type="scientific">Smittium culicis</name>
    <dbReference type="NCBI Taxonomy" id="133412"/>
    <lineage>
        <taxon>Eukaryota</taxon>
        <taxon>Fungi</taxon>
        <taxon>Fungi incertae sedis</taxon>
        <taxon>Zoopagomycota</taxon>
        <taxon>Kickxellomycotina</taxon>
        <taxon>Harpellomycetes</taxon>
        <taxon>Harpellales</taxon>
        <taxon>Legeriomycetaceae</taxon>
        <taxon>Smittium</taxon>
    </lineage>
</organism>
<dbReference type="InterPro" id="IPR055100">
    <property type="entry name" value="GNAT_LYC1-like"/>
</dbReference>
<comment type="caution">
    <text evidence="2">The sequence shown here is derived from an EMBL/GenBank/DDBJ whole genome shotgun (WGS) entry which is preliminary data.</text>
</comment>
<dbReference type="PANTHER" id="PTHR34815">
    <property type="entry name" value="LYSINE ACETYLTRANSFERASE"/>
    <property type="match status" value="1"/>
</dbReference>
<accession>A0A1R1YN31</accession>
<dbReference type="Pfam" id="PF22998">
    <property type="entry name" value="GNAT_LYC1-like"/>
    <property type="match status" value="1"/>
</dbReference>
<dbReference type="EMBL" id="LSSM01000638">
    <property type="protein sequence ID" value="OMJ28322.1"/>
    <property type="molecule type" value="Genomic_DNA"/>
</dbReference>
<evidence type="ECO:0000313" key="3">
    <source>
        <dbReference type="Proteomes" id="UP000187429"/>
    </source>
</evidence>
<dbReference type="SUPFAM" id="SSF55729">
    <property type="entry name" value="Acyl-CoA N-acyltransferases (Nat)"/>
    <property type="match status" value="1"/>
</dbReference>
<dbReference type="AlphaFoldDB" id="A0A1R1YN31"/>